<dbReference type="EMBL" id="HF547967">
    <property type="protein sequence ID" value="CCO13678.1"/>
    <property type="molecule type" value="Genomic_DNA"/>
</dbReference>
<reference evidence="1" key="1">
    <citation type="submission" date="2012-10" db="EMBL/GenBank/DDBJ databases">
        <title>Direct identification of alternative open reading frame translation products in human.</title>
        <authorList>
            <person name="Vanderperre B."/>
            <person name="Lucier J.-F."/>
            <person name="Motard J."/>
            <person name="Tremblay G."/>
            <person name="Vanderperre S."/>
            <person name="Wisztorski M."/>
            <person name="Salzet M."/>
            <person name="Boisvert F.-M."/>
            <person name="Roucou X."/>
        </authorList>
    </citation>
    <scope>NUCLEOTIDE SEQUENCE</scope>
</reference>
<dbReference type="ChiTaRS" id="ARHGAP30">
    <property type="organism name" value="human"/>
</dbReference>
<evidence type="ECO:0000313" key="1">
    <source>
        <dbReference type="EMBL" id="CCO13678.1"/>
    </source>
</evidence>
<dbReference type="AlphaFoldDB" id="L0R4U0"/>
<sequence>MGRWPRQKQQEQPSPLGRTTLGWATWRSSWELGLRWRSSLWSHPWMTCLWMRHSLSWPPAAVPWTPLAPGLKLRRKMGRKFS</sequence>
<name>L0R4U0_HUMAN</name>
<accession>L0R4U0</accession>
<gene>
    <name evidence="1" type="primary">ARHGAP30</name>
</gene>
<protein>
    <submittedName>
        <fullName evidence="1">Alternative protein ARHGAP30</fullName>
    </submittedName>
</protein>
<dbReference type="OrthoDB" id="79452at2759"/>
<organism evidence="1">
    <name type="scientific">Homo sapiens</name>
    <name type="common">Human</name>
    <dbReference type="NCBI Taxonomy" id="9606"/>
    <lineage>
        <taxon>Eukaryota</taxon>
        <taxon>Metazoa</taxon>
        <taxon>Chordata</taxon>
        <taxon>Craniata</taxon>
        <taxon>Vertebrata</taxon>
        <taxon>Euteleostomi</taxon>
        <taxon>Mammalia</taxon>
        <taxon>Eutheria</taxon>
        <taxon>Euarchontoglires</taxon>
        <taxon>Primates</taxon>
        <taxon>Haplorrhini</taxon>
        <taxon>Catarrhini</taxon>
        <taxon>Hominidae</taxon>
        <taxon>Homo</taxon>
    </lineage>
</organism>
<proteinExistence type="predicted"/>